<dbReference type="InterPro" id="IPR003593">
    <property type="entry name" value="AAA+_ATPase"/>
</dbReference>
<keyword evidence="1" id="KW-0547">Nucleotide-binding</keyword>
<dbReference type="InterPro" id="IPR027417">
    <property type="entry name" value="P-loop_NTPase"/>
</dbReference>
<evidence type="ECO:0000256" key="1">
    <source>
        <dbReference type="ARBA" id="ARBA00022741"/>
    </source>
</evidence>
<dbReference type="InterPro" id="IPR050334">
    <property type="entry name" value="Molybdenum_import_ModC"/>
</dbReference>
<feature type="domain" description="ABC transporter" evidence="3">
    <location>
        <begin position="1"/>
        <end position="162"/>
    </location>
</feature>
<protein>
    <recommendedName>
        <fullName evidence="3">ABC transporter domain-containing protein</fullName>
    </recommendedName>
</protein>
<evidence type="ECO:0000256" key="2">
    <source>
        <dbReference type="ARBA" id="ARBA00022840"/>
    </source>
</evidence>
<keyword evidence="2" id="KW-0067">ATP-binding</keyword>
<dbReference type="SMART" id="SM00382">
    <property type="entry name" value="AAA"/>
    <property type="match status" value="1"/>
</dbReference>
<evidence type="ECO:0000313" key="4">
    <source>
        <dbReference type="EMBL" id="SVB57604.1"/>
    </source>
</evidence>
<dbReference type="Pfam" id="PF00005">
    <property type="entry name" value="ABC_tran"/>
    <property type="match status" value="1"/>
</dbReference>
<dbReference type="PANTHER" id="PTHR43514:SF4">
    <property type="entry name" value="ABC TRANSPORTER I FAMILY MEMBER 10"/>
    <property type="match status" value="1"/>
</dbReference>
<dbReference type="InterPro" id="IPR017871">
    <property type="entry name" value="ABC_transporter-like_CS"/>
</dbReference>
<accession>A0A382F5J5</accession>
<dbReference type="PROSITE" id="PS50893">
    <property type="entry name" value="ABC_TRANSPORTER_2"/>
    <property type="match status" value="1"/>
</dbReference>
<organism evidence="4">
    <name type="scientific">marine metagenome</name>
    <dbReference type="NCBI Taxonomy" id="408172"/>
    <lineage>
        <taxon>unclassified sequences</taxon>
        <taxon>metagenomes</taxon>
        <taxon>ecological metagenomes</taxon>
    </lineage>
</organism>
<dbReference type="SUPFAM" id="SSF52540">
    <property type="entry name" value="P-loop containing nucleoside triphosphate hydrolases"/>
    <property type="match status" value="1"/>
</dbReference>
<sequence length="164" mass="17980">MKLRQGQFLLNISAEIETQAVAIVGPSGSGKTTILDAVAGLRQPDTGVIQVGQKILFDSHSGVNLPPYERQIGYVPQDLALFPHLTVQQNILYGMSNGDAEEHARPVLQILEIQELLSRAIKRLSGGERQRVALARALMTRPMVLLLDEPLAALDVDLRDRILP</sequence>
<dbReference type="AlphaFoldDB" id="A0A382F5J5"/>
<dbReference type="EMBL" id="UINC01047837">
    <property type="protein sequence ID" value="SVB57604.1"/>
    <property type="molecule type" value="Genomic_DNA"/>
</dbReference>
<reference evidence="4" key="1">
    <citation type="submission" date="2018-05" db="EMBL/GenBank/DDBJ databases">
        <authorList>
            <person name="Lanie J.A."/>
            <person name="Ng W.-L."/>
            <person name="Kazmierczak K.M."/>
            <person name="Andrzejewski T.M."/>
            <person name="Davidsen T.M."/>
            <person name="Wayne K.J."/>
            <person name="Tettelin H."/>
            <person name="Glass J.I."/>
            <person name="Rusch D."/>
            <person name="Podicherti R."/>
            <person name="Tsui H.-C.T."/>
            <person name="Winkler M.E."/>
        </authorList>
    </citation>
    <scope>NUCLEOTIDE SEQUENCE</scope>
</reference>
<name>A0A382F5J5_9ZZZZ</name>
<evidence type="ECO:0000259" key="3">
    <source>
        <dbReference type="PROSITE" id="PS50893"/>
    </source>
</evidence>
<dbReference type="Gene3D" id="3.40.50.300">
    <property type="entry name" value="P-loop containing nucleotide triphosphate hydrolases"/>
    <property type="match status" value="1"/>
</dbReference>
<dbReference type="InterPro" id="IPR003439">
    <property type="entry name" value="ABC_transporter-like_ATP-bd"/>
</dbReference>
<dbReference type="GO" id="GO:0016887">
    <property type="term" value="F:ATP hydrolysis activity"/>
    <property type="evidence" value="ECO:0007669"/>
    <property type="project" value="InterPro"/>
</dbReference>
<feature type="non-terminal residue" evidence="4">
    <location>
        <position position="164"/>
    </location>
</feature>
<dbReference type="PROSITE" id="PS00211">
    <property type="entry name" value="ABC_TRANSPORTER_1"/>
    <property type="match status" value="1"/>
</dbReference>
<dbReference type="PANTHER" id="PTHR43514">
    <property type="entry name" value="ABC TRANSPORTER I FAMILY MEMBER 10"/>
    <property type="match status" value="1"/>
</dbReference>
<proteinExistence type="predicted"/>
<gene>
    <name evidence="4" type="ORF">METZ01_LOCUS210458</name>
</gene>
<dbReference type="GO" id="GO:0005524">
    <property type="term" value="F:ATP binding"/>
    <property type="evidence" value="ECO:0007669"/>
    <property type="project" value="UniProtKB-KW"/>
</dbReference>